<keyword evidence="4" id="KW-0143">Chaperone</keyword>
<dbReference type="Gene3D" id="3.30.230.80">
    <property type="match status" value="1"/>
</dbReference>
<dbReference type="Pfam" id="PF00183">
    <property type="entry name" value="HSP90"/>
    <property type="match status" value="1"/>
</dbReference>
<reference evidence="7" key="1">
    <citation type="submission" date="2016-11" db="UniProtKB">
        <authorList>
            <consortium name="WormBaseParasite"/>
        </authorList>
    </citation>
    <scope>IDENTIFICATION</scope>
</reference>
<dbReference type="InterPro" id="IPR037196">
    <property type="entry name" value="HSP90_C"/>
</dbReference>
<dbReference type="Pfam" id="PF13589">
    <property type="entry name" value="HATPase_c_3"/>
    <property type="match status" value="1"/>
</dbReference>
<dbReference type="SUPFAM" id="SSF110942">
    <property type="entry name" value="HSP90 C-terminal domain"/>
    <property type="match status" value="1"/>
</dbReference>
<evidence type="ECO:0000256" key="2">
    <source>
        <dbReference type="ARBA" id="ARBA00022741"/>
    </source>
</evidence>
<sequence>MDDFLVFGKTIADPWNRVCSLDKPIFLFVEFCQVIGPRPLFSYPEDACLDHLLEELSLWLMSSDNFHGNFTSAYNQQLGVYVLTQYATMLDITARALQRPFALSLVLPQQKPTPEQILIFRQISMEILLPLLSCNRYYIHSMLTFASKLADNCEKTNFQSYYSTAGNVQQIVVLSSKIKEIMLQSKSWYDRFLGKMTGIEEITNTNCTCECQEEDFRKFIRILCWKQMAQLVDLMELAPCAGKNYSNILKNAYNQFIKQQKSTAEGLMFSGSMPVLRSVFGANSQREFQEHEKSGEENNNNNIISSYSLQTEENTLKSLSFRLIRCVYPLLAGEKIVILASQQRTPTGIDLLEKLNKLRVVKRTERVQWTPEIERLEQVITEHQLSGISCDKELSLNLSDKNAKHEMIIIDLNNHRIKCREYRGYLLKQLAGRRMFPSDESVMDFVVSVITDINQLLILSKYITPEVVAKTNLKAKKMLRRSLSFGLKSRHVLRLLANRNHLNVLPSIQRNYASVGAAKKFEFQAEIDSLLDIVAKSLYSDQEVFIRELIANASDALEKRRYLEMGDKGSPLQDLPFEIRIDCDVKNRKLVFTDTGIGMNEEELVGLLGTIAKSGSKAFRSDEEKAESLIGQFGVGFYSAFVVSDKVRVTTRKVDEPTGHVWTWSGGKQFQVEEDSTTQVGTKIELWLKDSEAAKFVQAEKVADVINKYSYFISVPIFLNGERINVMSALWMMKPNETTQEMHDTLFKHLVKTHHPHLKDDRPQYTFQYQTDFPVNIRALFYVPSRRVSQFEFSADSQSETGISLYNQRVLIKPNAKELLPHFLRFLIGVVDSEDIPLNLSREMLQMDLIIEKIRNILKDRCIHFLVEQLKKDRIKYAEFYKGYSLFLKEGILTDQSNQTKEDIAQLLLFESSNTRSGITTSLSEYVERMQTDQKTIYYLYAPSRQLAETSPYFEMFNKRFEVLFITDPADELVFLSMPQFQMKQIQSVEQWVKNEGVSNVEDKNVTRDPLKKEFLTWIKDSLGSVRVSDVKPNTSQSEHPFMITISSDAGAARHMLRIADIKEMEHLVYLNPVLHVNFTHPLIQGLQKLFKKEPELAQKIAEQVYDNALISAGLLKDSSKMVGRLNKILGDLLQMNTVKSQILTP</sequence>
<dbReference type="SUPFAM" id="SSF54211">
    <property type="entry name" value="Ribosomal protein S5 domain 2-like"/>
    <property type="match status" value="1"/>
</dbReference>
<dbReference type="Gene3D" id="3.40.50.11260">
    <property type="match status" value="1"/>
</dbReference>
<dbReference type="InterPro" id="IPR037521">
    <property type="entry name" value="FLCN/SMCR8_DENN"/>
</dbReference>
<evidence type="ECO:0000313" key="7">
    <source>
        <dbReference type="WBParaSite" id="MhA1_Contig116.frz3.fgene1"/>
    </source>
</evidence>
<dbReference type="InterPro" id="IPR020575">
    <property type="entry name" value="Hsp90_N"/>
</dbReference>
<keyword evidence="3" id="KW-0067">ATP-binding</keyword>
<dbReference type="InterPro" id="IPR020568">
    <property type="entry name" value="Ribosomal_Su5_D2-typ_SF"/>
</dbReference>
<evidence type="ECO:0000256" key="1">
    <source>
        <dbReference type="ARBA" id="ARBA00008239"/>
    </source>
</evidence>
<dbReference type="WBParaSite" id="MhA1_Contig116.frz3.fgene1">
    <property type="protein sequence ID" value="MhA1_Contig116.frz3.fgene1"/>
    <property type="gene ID" value="MhA1_Contig116.frz3.fgene1"/>
</dbReference>
<dbReference type="GO" id="GO:0140662">
    <property type="term" value="F:ATP-dependent protein folding chaperone"/>
    <property type="evidence" value="ECO:0007669"/>
    <property type="project" value="InterPro"/>
</dbReference>
<dbReference type="FunFam" id="3.40.50.11260:FF:000004">
    <property type="entry name" value="Heat shock protein 75 mitochondrial"/>
    <property type="match status" value="1"/>
</dbReference>
<evidence type="ECO:0000259" key="5">
    <source>
        <dbReference type="PROSITE" id="PS51834"/>
    </source>
</evidence>
<dbReference type="SUPFAM" id="SSF55874">
    <property type="entry name" value="ATPase domain of HSP90 chaperone/DNA topoisomerase II/histidine kinase"/>
    <property type="match status" value="1"/>
</dbReference>
<dbReference type="GO" id="GO:0051082">
    <property type="term" value="F:unfolded protein binding"/>
    <property type="evidence" value="ECO:0007669"/>
    <property type="project" value="InterPro"/>
</dbReference>
<feature type="domain" description="UDENN FLCN/SMCR8-type" evidence="5">
    <location>
        <begin position="16"/>
        <end position="501"/>
    </location>
</feature>
<accession>A0A1I8B0R3</accession>
<dbReference type="AlphaFoldDB" id="A0A1I8B0R3"/>
<dbReference type="Gene3D" id="3.30.565.10">
    <property type="entry name" value="Histidine kinase-like ATPase, C-terminal domain"/>
    <property type="match status" value="1"/>
</dbReference>
<dbReference type="InterPro" id="IPR036890">
    <property type="entry name" value="HATPase_C_sf"/>
</dbReference>
<evidence type="ECO:0000256" key="3">
    <source>
        <dbReference type="ARBA" id="ARBA00022840"/>
    </source>
</evidence>
<protein>
    <submittedName>
        <fullName evidence="7">UDENN FLCN/SMCR8-type domain-containing protein</fullName>
    </submittedName>
</protein>
<keyword evidence="2" id="KW-0547">Nucleotide-binding</keyword>
<dbReference type="CDD" id="cd16927">
    <property type="entry name" value="HATPase_Hsp90-like"/>
    <property type="match status" value="1"/>
</dbReference>
<name>A0A1I8B0R3_MELHA</name>
<dbReference type="PROSITE" id="PS51834">
    <property type="entry name" value="DENN_FLCN_SMCR8"/>
    <property type="match status" value="1"/>
</dbReference>
<dbReference type="Proteomes" id="UP000095281">
    <property type="component" value="Unplaced"/>
</dbReference>
<dbReference type="GO" id="GO:0005524">
    <property type="term" value="F:ATP binding"/>
    <property type="evidence" value="ECO:0007669"/>
    <property type="project" value="UniProtKB-KW"/>
</dbReference>
<dbReference type="GO" id="GO:0016887">
    <property type="term" value="F:ATP hydrolysis activity"/>
    <property type="evidence" value="ECO:0007669"/>
    <property type="project" value="InterPro"/>
</dbReference>
<evidence type="ECO:0000256" key="4">
    <source>
        <dbReference type="ARBA" id="ARBA00023186"/>
    </source>
</evidence>
<keyword evidence="6" id="KW-1185">Reference proteome</keyword>
<dbReference type="InterPro" id="IPR001404">
    <property type="entry name" value="Hsp90_fam"/>
</dbReference>
<dbReference type="NCBIfam" id="NF003555">
    <property type="entry name" value="PRK05218.1"/>
    <property type="match status" value="1"/>
</dbReference>
<dbReference type="PRINTS" id="PR00775">
    <property type="entry name" value="HEATSHOCK90"/>
</dbReference>
<organism evidence="6 7">
    <name type="scientific">Meloidogyne hapla</name>
    <name type="common">Root-knot nematode worm</name>
    <dbReference type="NCBI Taxonomy" id="6305"/>
    <lineage>
        <taxon>Eukaryota</taxon>
        <taxon>Metazoa</taxon>
        <taxon>Ecdysozoa</taxon>
        <taxon>Nematoda</taxon>
        <taxon>Chromadorea</taxon>
        <taxon>Rhabditida</taxon>
        <taxon>Tylenchina</taxon>
        <taxon>Tylenchomorpha</taxon>
        <taxon>Tylenchoidea</taxon>
        <taxon>Meloidogynidae</taxon>
        <taxon>Meloidogyninae</taxon>
        <taxon>Meloidogyne</taxon>
    </lineage>
</organism>
<dbReference type="FunFam" id="3.30.230.80:FF:000004">
    <property type="entry name" value="Heat shock protein 75 kDa"/>
    <property type="match status" value="1"/>
</dbReference>
<proteinExistence type="inferred from homology"/>
<dbReference type="Gene3D" id="1.20.120.790">
    <property type="entry name" value="Heat shock protein 90, C-terminal domain"/>
    <property type="match status" value="1"/>
</dbReference>
<comment type="similarity">
    <text evidence="1">Belongs to the heat shock protein 90 family.</text>
</comment>
<evidence type="ECO:0000313" key="6">
    <source>
        <dbReference type="Proteomes" id="UP000095281"/>
    </source>
</evidence>
<dbReference type="PANTHER" id="PTHR11528">
    <property type="entry name" value="HEAT SHOCK PROTEIN 90 FAMILY MEMBER"/>
    <property type="match status" value="1"/>
</dbReference>
<dbReference type="HAMAP" id="MF_00505">
    <property type="entry name" value="HSP90"/>
    <property type="match status" value="1"/>
</dbReference>